<gene>
    <name evidence="7" type="ORF">RMCC_5614</name>
</gene>
<dbReference type="AlphaFoldDB" id="A0A100WIR8"/>
<evidence type="ECO:0000256" key="4">
    <source>
        <dbReference type="ARBA" id="ARBA00036832"/>
    </source>
</evidence>
<dbReference type="Proteomes" id="UP000069443">
    <property type="component" value="Unassembled WGS sequence"/>
</dbReference>
<dbReference type="EC" id="4.1.1.52" evidence="5"/>
<organism evidence="7 8">
    <name type="scientific">Mycolicibacterium canariasense</name>
    <name type="common">Mycobacterium canariasense</name>
    <dbReference type="NCBI Taxonomy" id="228230"/>
    <lineage>
        <taxon>Bacteria</taxon>
        <taxon>Bacillati</taxon>
        <taxon>Actinomycetota</taxon>
        <taxon>Actinomycetes</taxon>
        <taxon>Mycobacteriales</taxon>
        <taxon>Mycobacteriaceae</taxon>
        <taxon>Mycolicibacterium</taxon>
    </lineage>
</organism>
<dbReference type="InterPro" id="IPR032466">
    <property type="entry name" value="Metal_Hydrolase"/>
</dbReference>
<feature type="domain" description="Amidohydrolase-related" evidence="6">
    <location>
        <begin position="2"/>
        <end position="294"/>
    </location>
</feature>
<dbReference type="GO" id="GO:0005829">
    <property type="term" value="C:cytosol"/>
    <property type="evidence" value="ECO:0007669"/>
    <property type="project" value="TreeGrafter"/>
</dbReference>
<evidence type="ECO:0000256" key="3">
    <source>
        <dbReference type="ARBA" id="ARBA00023239"/>
    </source>
</evidence>
<keyword evidence="8" id="KW-1185">Reference proteome</keyword>
<comment type="caution">
    <text evidence="7">The sequence shown here is derived from an EMBL/GenBank/DDBJ whole genome shotgun (WGS) entry which is preliminary data.</text>
</comment>
<evidence type="ECO:0000256" key="5">
    <source>
        <dbReference type="ARBA" id="ARBA00038889"/>
    </source>
</evidence>
<evidence type="ECO:0000256" key="1">
    <source>
        <dbReference type="ARBA" id="ARBA00022723"/>
    </source>
</evidence>
<protein>
    <recommendedName>
        <fullName evidence="5">6-methylsalicylate decarboxylase</fullName>
        <ecNumber evidence="5">4.1.1.52</ecNumber>
    </recommendedName>
</protein>
<accession>A0A100WIR8</accession>
<dbReference type="SUPFAM" id="SSF51556">
    <property type="entry name" value="Metallo-dependent hydrolases"/>
    <property type="match status" value="1"/>
</dbReference>
<dbReference type="InterPro" id="IPR006680">
    <property type="entry name" value="Amidohydro-rel"/>
</dbReference>
<keyword evidence="2" id="KW-0862">Zinc</keyword>
<dbReference type="STRING" id="228230.RMCC_5614"/>
<evidence type="ECO:0000313" key="8">
    <source>
        <dbReference type="Proteomes" id="UP000069443"/>
    </source>
</evidence>
<evidence type="ECO:0000313" key="7">
    <source>
        <dbReference type="EMBL" id="GAS98649.1"/>
    </source>
</evidence>
<comment type="catalytic activity">
    <reaction evidence="4">
        <text>6-methylsalicylate + H(+) = 3-methylphenol + CO2</text>
        <dbReference type="Rhea" id="RHEA:23112"/>
        <dbReference type="ChEBI" id="CHEBI:15378"/>
        <dbReference type="ChEBI" id="CHEBI:16526"/>
        <dbReference type="ChEBI" id="CHEBI:17231"/>
        <dbReference type="ChEBI" id="CHEBI:36658"/>
        <dbReference type="EC" id="4.1.1.52"/>
    </reaction>
    <physiologicalReaction direction="left-to-right" evidence="4">
        <dbReference type="Rhea" id="RHEA:23113"/>
    </physiologicalReaction>
</comment>
<keyword evidence="1" id="KW-0479">Metal-binding</keyword>
<evidence type="ECO:0000259" key="6">
    <source>
        <dbReference type="Pfam" id="PF04909"/>
    </source>
</evidence>
<evidence type="ECO:0000256" key="2">
    <source>
        <dbReference type="ARBA" id="ARBA00022833"/>
    </source>
</evidence>
<reference evidence="8" key="2">
    <citation type="submission" date="2016-02" db="EMBL/GenBank/DDBJ databases">
        <title>Draft genome sequence of five rapidly growing Mycobacterium species.</title>
        <authorList>
            <person name="Katahira K."/>
            <person name="Gotou Y."/>
            <person name="Iida K."/>
            <person name="Ogura Y."/>
            <person name="Hayashi T."/>
        </authorList>
    </citation>
    <scope>NUCLEOTIDE SEQUENCE [LARGE SCALE GENOMIC DNA]</scope>
    <source>
        <strain evidence="8">JCM15298</strain>
    </source>
</reference>
<dbReference type="PANTHER" id="PTHR21240:SF29">
    <property type="entry name" value="AMIDOHYDROLASE-RELATED DOMAIN-CONTAINING PROTEIN"/>
    <property type="match status" value="1"/>
</dbReference>
<keyword evidence="3" id="KW-0456">Lyase</keyword>
<name>A0A100WIR8_MYCCR</name>
<dbReference type="GO" id="GO:0046872">
    <property type="term" value="F:metal ion binding"/>
    <property type="evidence" value="ECO:0007669"/>
    <property type="project" value="UniProtKB-KW"/>
</dbReference>
<sequence>MDVHSHNFPVLSAAQREVENSWLAANRFTGPPAPEWVADVALAFMDAHGIALQLLSMPTDVFAERAREINDRGAAVAAAKPDRFGFLATIPAAEPRRAVDEIRRAADELGADGFVMSTNTGGTYFGDPHYAPIFAELDRRHAPVFVHPSAPAGLELTACGRPGPVLEFVFDTPRTVVDAVFARVFENYPNMKMVLAHGGGALPAVWSRVAALGPLPWVPNPRAVTADDIKTQLAGLYFEMANAAHSVGPLLELTTADHILFGTDYPLSDMKVHEDYIRDLLNSTALDDTQFAAINASTLAVFPELGRRLSAVGAT</sequence>
<proteinExistence type="predicted"/>
<keyword evidence="7" id="KW-0378">Hydrolase</keyword>
<dbReference type="GO" id="GO:0019748">
    <property type="term" value="P:secondary metabolic process"/>
    <property type="evidence" value="ECO:0007669"/>
    <property type="project" value="TreeGrafter"/>
</dbReference>
<dbReference type="PANTHER" id="PTHR21240">
    <property type="entry name" value="2-AMINO-3-CARBOXYLMUCONATE-6-SEMIALDEHYDE DECARBOXYLASE"/>
    <property type="match status" value="1"/>
</dbReference>
<dbReference type="EMBL" id="BCSY01000087">
    <property type="protein sequence ID" value="GAS98649.1"/>
    <property type="molecule type" value="Genomic_DNA"/>
</dbReference>
<dbReference type="Gene3D" id="3.20.20.140">
    <property type="entry name" value="Metal-dependent hydrolases"/>
    <property type="match status" value="1"/>
</dbReference>
<dbReference type="InterPro" id="IPR032465">
    <property type="entry name" value="ACMSD"/>
</dbReference>
<reference evidence="8" key="1">
    <citation type="journal article" date="2016" name="Genome Announc.">
        <title>Draft Genome Sequences of Five Rapidly Growing Mycobacterium Species, M. thermoresistibile, M. fortuitum subsp. acetamidolyticum, M. canariasense, M. brisbanense, and M. novocastrense.</title>
        <authorList>
            <person name="Katahira K."/>
            <person name="Ogura Y."/>
            <person name="Gotoh Y."/>
            <person name="Hayashi T."/>
        </authorList>
    </citation>
    <scope>NUCLEOTIDE SEQUENCE [LARGE SCALE GENOMIC DNA]</scope>
    <source>
        <strain evidence="8">JCM15298</strain>
    </source>
</reference>
<dbReference type="GO" id="GO:0047596">
    <property type="term" value="F:6-methylsalicylate decarboxylase activity"/>
    <property type="evidence" value="ECO:0007669"/>
    <property type="project" value="UniProtKB-EC"/>
</dbReference>
<dbReference type="Pfam" id="PF04909">
    <property type="entry name" value="Amidohydro_2"/>
    <property type="match status" value="1"/>
</dbReference>
<dbReference type="GO" id="GO:0016787">
    <property type="term" value="F:hydrolase activity"/>
    <property type="evidence" value="ECO:0007669"/>
    <property type="project" value="UniProtKB-KW"/>
</dbReference>